<dbReference type="AlphaFoldDB" id="A0A0N7LYU5"/>
<dbReference type="RefSeq" id="WP_058246167.1">
    <property type="nucleotide sequence ID" value="NZ_CYSE01000001.1"/>
</dbReference>
<dbReference type="EMBL" id="CYSE01000001">
    <property type="protein sequence ID" value="CUH75841.1"/>
    <property type="molecule type" value="Genomic_DNA"/>
</dbReference>
<reference evidence="2 3" key="1">
    <citation type="submission" date="2015-09" db="EMBL/GenBank/DDBJ databases">
        <authorList>
            <consortium name="Swine Surveillance"/>
        </authorList>
    </citation>
    <scope>NUCLEOTIDE SEQUENCE [LARGE SCALE GENOMIC DNA]</scope>
    <source>
        <strain evidence="2 3">CECT 7648</strain>
    </source>
</reference>
<evidence type="ECO:0000256" key="1">
    <source>
        <dbReference type="SAM" id="MobiDB-lite"/>
    </source>
</evidence>
<dbReference type="OrthoDB" id="7868311at2"/>
<protein>
    <submittedName>
        <fullName evidence="2">Uncharacterized protein</fullName>
    </submittedName>
</protein>
<keyword evidence="3" id="KW-1185">Reference proteome</keyword>
<accession>A0A0N7LYU5</accession>
<dbReference type="Proteomes" id="UP000054935">
    <property type="component" value="Unassembled WGS sequence"/>
</dbReference>
<evidence type="ECO:0000313" key="2">
    <source>
        <dbReference type="EMBL" id="CUH75841.1"/>
    </source>
</evidence>
<dbReference type="STRING" id="441103.TRN7648_00649"/>
<sequence>MKNTKIATCTYCGTRAALVLTGDTQHELACASCGAPLHDMKSLKAESKPKPLKPHKQKLPKPQKKQKKKKSLGQRFLGEAFDLIEDIFD</sequence>
<feature type="region of interest" description="Disordered" evidence="1">
    <location>
        <begin position="42"/>
        <end position="73"/>
    </location>
</feature>
<feature type="compositionally biased region" description="Basic residues" evidence="1">
    <location>
        <begin position="50"/>
        <end position="72"/>
    </location>
</feature>
<proteinExistence type="predicted"/>
<gene>
    <name evidence="2" type="ORF">TRN7648_00649</name>
</gene>
<organism evidence="2 3">
    <name type="scientific">Tropicibacter naphthalenivorans</name>
    <dbReference type="NCBI Taxonomy" id="441103"/>
    <lineage>
        <taxon>Bacteria</taxon>
        <taxon>Pseudomonadati</taxon>
        <taxon>Pseudomonadota</taxon>
        <taxon>Alphaproteobacteria</taxon>
        <taxon>Rhodobacterales</taxon>
        <taxon>Roseobacteraceae</taxon>
        <taxon>Tropicibacter</taxon>
    </lineage>
</organism>
<evidence type="ECO:0000313" key="3">
    <source>
        <dbReference type="Proteomes" id="UP000054935"/>
    </source>
</evidence>
<name>A0A0N7LYU5_9RHOB</name>